<dbReference type="Gene3D" id="3.30.40.10">
    <property type="entry name" value="Zinc/RING finger domain, C3HC4 (zinc finger)"/>
    <property type="match status" value="1"/>
</dbReference>
<name>A0ABR4AV47_9LECA</name>
<dbReference type="EMBL" id="JBHFEH010000061">
    <property type="protein sequence ID" value="KAL2049557.1"/>
    <property type="molecule type" value="Genomic_DNA"/>
</dbReference>
<reference evidence="7 8" key="1">
    <citation type="submission" date="2024-09" db="EMBL/GenBank/DDBJ databases">
        <title>Rethinking Asexuality: The Enigmatic Case of Functional Sexual Genes in Lepraria (Stereocaulaceae).</title>
        <authorList>
            <person name="Doellman M."/>
            <person name="Sun Y."/>
            <person name="Barcenas-Pena A."/>
            <person name="Lumbsch H.T."/>
            <person name="Grewe F."/>
        </authorList>
    </citation>
    <scope>NUCLEOTIDE SEQUENCE [LARGE SCALE GENOMIC DNA]</scope>
    <source>
        <strain evidence="7 8">Grewe 0041</strain>
    </source>
</reference>
<evidence type="ECO:0000256" key="4">
    <source>
        <dbReference type="PROSITE-ProRule" id="PRU00175"/>
    </source>
</evidence>
<organism evidence="7 8">
    <name type="scientific">Lepraria finkii</name>
    <dbReference type="NCBI Taxonomy" id="1340010"/>
    <lineage>
        <taxon>Eukaryota</taxon>
        <taxon>Fungi</taxon>
        <taxon>Dikarya</taxon>
        <taxon>Ascomycota</taxon>
        <taxon>Pezizomycotina</taxon>
        <taxon>Lecanoromycetes</taxon>
        <taxon>OSLEUM clade</taxon>
        <taxon>Lecanoromycetidae</taxon>
        <taxon>Lecanorales</taxon>
        <taxon>Lecanorineae</taxon>
        <taxon>Stereocaulaceae</taxon>
        <taxon>Lepraria</taxon>
    </lineage>
</organism>
<dbReference type="InterPro" id="IPR017907">
    <property type="entry name" value="Znf_RING_CS"/>
</dbReference>
<feature type="region of interest" description="Disordered" evidence="5">
    <location>
        <begin position="1"/>
        <end position="59"/>
    </location>
</feature>
<dbReference type="CDD" id="cd16449">
    <property type="entry name" value="RING-HC"/>
    <property type="match status" value="1"/>
</dbReference>
<dbReference type="PROSITE" id="PS00518">
    <property type="entry name" value="ZF_RING_1"/>
    <property type="match status" value="1"/>
</dbReference>
<dbReference type="Pfam" id="PF13920">
    <property type="entry name" value="zf-C3HC4_3"/>
    <property type="match status" value="1"/>
</dbReference>
<keyword evidence="1" id="KW-0479">Metal-binding</keyword>
<dbReference type="InterPro" id="IPR047134">
    <property type="entry name" value="RNF4"/>
</dbReference>
<evidence type="ECO:0000256" key="5">
    <source>
        <dbReference type="SAM" id="MobiDB-lite"/>
    </source>
</evidence>
<comment type="caution">
    <text evidence="7">The sequence shown here is derived from an EMBL/GenBank/DDBJ whole genome shotgun (WGS) entry which is preliminary data.</text>
</comment>
<evidence type="ECO:0000259" key="6">
    <source>
        <dbReference type="PROSITE" id="PS50089"/>
    </source>
</evidence>
<dbReference type="PROSITE" id="PS50089">
    <property type="entry name" value="ZF_RING_2"/>
    <property type="match status" value="1"/>
</dbReference>
<accession>A0ABR4AV47</accession>
<dbReference type="PANTHER" id="PTHR23041">
    <property type="entry name" value="RING FINGER DOMAIN-CONTAINING"/>
    <property type="match status" value="1"/>
</dbReference>
<evidence type="ECO:0000256" key="2">
    <source>
        <dbReference type="ARBA" id="ARBA00022771"/>
    </source>
</evidence>
<dbReference type="SMART" id="SM00184">
    <property type="entry name" value="RING"/>
    <property type="match status" value="1"/>
</dbReference>
<keyword evidence="3" id="KW-0862">Zinc</keyword>
<dbReference type="PANTHER" id="PTHR23041:SF78">
    <property type="entry name" value="E3 UBIQUITIN-PROTEIN LIGASE RNF4"/>
    <property type="match status" value="1"/>
</dbReference>
<feature type="compositionally biased region" description="Acidic residues" evidence="5">
    <location>
        <begin position="37"/>
        <end position="49"/>
    </location>
</feature>
<evidence type="ECO:0000313" key="7">
    <source>
        <dbReference type="EMBL" id="KAL2049557.1"/>
    </source>
</evidence>
<dbReference type="InterPro" id="IPR001841">
    <property type="entry name" value="Znf_RING"/>
</dbReference>
<dbReference type="InterPro" id="IPR013083">
    <property type="entry name" value="Znf_RING/FYVE/PHD"/>
</dbReference>
<sequence>MPPQRHRRATPVFRYPPGYERPGNAQGRLKSSPILLDDLDNDGEKDDDQSTTSTQKPDILDDPLAWLADVCGYSASQDSATPSKLDQGFIRMISGRDELLEGLWQSAHFHRQEASQARERLSVESERLDNAANLVKSRVRHRVDERVSRNVGQRLDPRLTCPICWENDIDTMTNCGHVFCQSCVVTLKTVKDICECPQCRKQIKKTQPLYI</sequence>
<protein>
    <recommendedName>
        <fullName evidence="6">RING-type domain-containing protein</fullName>
    </recommendedName>
</protein>
<keyword evidence="8" id="KW-1185">Reference proteome</keyword>
<dbReference type="Proteomes" id="UP001590951">
    <property type="component" value="Unassembled WGS sequence"/>
</dbReference>
<gene>
    <name evidence="7" type="ORF">ABVK25_010136</name>
</gene>
<evidence type="ECO:0000256" key="3">
    <source>
        <dbReference type="ARBA" id="ARBA00022833"/>
    </source>
</evidence>
<dbReference type="SUPFAM" id="SSF57850">
    <property type="entry name" value="RING/U-box"/>
    <property type="match status" value="1"/>
</dbReference>
<proteinExistence type="predicted"/>
<keyword evidence="2 4" id="KW-0863">Zinc-finger</keyword>
<feature type="domain" description="RING-type" evidence="6">
    <location>
        <begin position="161"/>
        <end position="200"/>
    </location>
</feature>
<evidence type="ECO:0000313" key="8">
    <source>
        <dbReference type="Proteomes" id="UP001590951"/>
    </source>
</evidence>
<evidence type="ECO:0000256" key="1">
    <source>
        <dbReference type="ARBA" id="ARBA00022723"/>
    </source>
</evidence>